<name>A0A7W6MQF2_9HYPH</name>
<dbReference type="AlphaFoldDB" id="A0A7W6MQF2"/>
<evidence type="ECO:0000313" key="4">
    <source>
        <dbReference type="Proteomes" id="UP000588647"/>
    </source>
</evidence>
<evidence type="ECO:0000313" key="3">
    <source>
        <dbReference type="EMBL" id="MBB4003887.1"/>
    </source>
</evidence>
<evidence type="ECO:0000256" key="1">
    <source>
        <dbReference type="SAM" id="Phobius"/>
    </source>
</evidence>
<feature type="transmembrane region" description="Helical" evidence="1">
    <location>
        <begin position="12"/>
        <end position="36"/>
    </location>
</feature>
<evidence type="ECO:0000259" key="2">
    <source>
        <dbReference type="Pfam" id="PF20061"/>
    </source>
</evidence>
<dbReference type="InterPro" id="IPR045594">
    <property type="entry name" value="DUF6460"/>
</dbReference>
<reference evidence="3 4" key="1">
    <citation type="submission" date="2020-08" db="EMBL/GenBank/DDBJ databases">
        <title>Genomic Encyclopedia of Type Strains, Phase IV (KMG-IV): sequencing the most valuable type-strain genomes for metagenomic binning, comparative biology and taxonomic classification.</title>
        <authorList>
            <person name="Goeker M."/>
        </authorList>
    </citation>
    <scope>NUCLEOTIDE SEQUENCE [LARGE SCALE GENOMIC DNA]</scope>
    <source>
        <strain evidence="3 4">DSM 103570</strain>
    </source>
</reference>
<accession>A0A7W6MQF2</accession>
<proteinExistence type="predicted"/>
<keyword evidence="1" id="KW-0472">Membrane</keyword>
<keyword evidence="1" id="KW-1133">Transmembrane helix</keyword>
<dbReference type="RefSeq" id="WP_183209355.1">
    <property type="nucleotide sequence ID" value="NZ_JAAAMM010000004.1"/>
</dbReference>
<protein>
    <submittedName>
        <fullName evidence="3">ABC-type nitrate/sulfonate/bicarbonate transport system permease component</fullName>
    </submittedName>
</protein>
<organism evidence="3 4">
    <name type="scientific">Aurantimonas endophytica</name>
    <dbReference type="NCBI Taxonomy" id="1522175"/>
    <lineage>
        <taxon>Bacteria</taxon>
        <taxon>Pseudomonadati</taxon>
        <taxon>Pseudomonadota</taxon>
        <taxon>Alphaproteobacteria</taxon>
        <taxon>Hyphomicrobiales</taxon>
        <taxon>Aurantimonadaceae</taxon>
        <taxon>Aurantimonas</taxon>
    </lineage>
</organism>
<sequence>MSERVNNFLGGSPLGVAIRLVLLSIAVGLILSWFSFSPWDVVDWFVDMFDWLWNSVFGSLDRAFDYFLLGAAIVIPLFIISRLFSMGRR</sequence>
<keyword evidence="4" id="KW-1185">Reference proteome</keyword>
<dbReference type="Proteomes" id="UP000588647">
    <property type="component" value="Unassembled WGS sequence"/>
</dbReference>
<dbReference type="Pfam" id="PF20061">
    <property type="entry name" value="DUF6460"/>
    <property type="match status" value="1"/>
</dbReference>
<keyword evidence="1" id="KW-0812">Transmembrane</keyword>
<comment type="caution">
    <text evidence="3">The sequence shown here is derived from an EMBL/GenBank/DDBJ whole genome shotgun (WGS) entry which is preliminary data.</text>
</comment>
<gene>
    <name evidence="3" type="ORF">GGR03_002975</name>
</gene>
<feature type="transmembrane region" description="Helical" evidence="1">
    <location>
        <begin position="63"/>
        <end position="84"/>
    </location>
</feature>
<dbReference type="EMBL" id="JACIEM010000004">
    <property type="protein sequence ID" value="MBB4003887.1"/>
    <property type="molecule type" value="Genomic_DNA"/>
</dbReference>
<feature type="domain" description="DUF6460" evidence="2">
    <location>
        <begin position="52"/>
        <end position="87"/>
    </location>
</feature>